<keyword evidence="4 8" id="KW-0812">Transmembrane</keyword>
<evidence type="ECO:0000259" key="9">
    <source>
        <dbReference type="Pfam" id="PF09335"/>
    </source>
</evidence>
<proteinExistence type="inferred from homology"/>
<comment type="similarity">
    <text evidence="2">Belongs to the DedA family.</text>
</comment>
<name>A0ABS4ZD56_9ACTN</name>
<comment type="subcellular location">
    <subcellularLocation>
        <location evidence="1">Cell membrane</location>
        <topology evidence="1">Multi-pass membrane protein</topology>
    </subcellularLocation>
</comment>
<dbReference type="InterPro" id="IPR032816">
    <property type="entry name" value="VTT_dom"/>
</dbReference>
<evidence type="ECO:0000256" key="2">
    <source>
        <dbReference type="ARBA" id="ARBA00010792"/>
    </source>
</evidence>
<feature type="compositionally biased region" description="Basic and acidic residues" evidence="7">
    <location>
        <begin position="31"/>
        <end position="42"/>
    </location>
</feature>
<feature type="transmembrane region" description="Helical" evidence="8">
    <location>
        <begin position="82"/>
        <end position="103"/>
    </location>
</feature>
<evidence type="ECO:0000256" key="5">
    <source>
        <dbReference type="ARBA" id="ARBA00022989"/>
    </source>
</evidence>
<protein>
    <submittedName>
        <fullName evidence="10">Membrane protein DedA with SNARE-associated domain</fullName>
    </submittedName>
</protein>
<evidence type="ECO:0000313" key="10">
    <source>
        <dbReference type="EMBL" id="MBP2418670.1"/>
    </source>
</evidence>
<organism evidence="10 11">
    <name type="scientific">Microlunatus capsulatus</name>
    <dbReference type="NCBI Taxonomy" id="99117"/>
    <lineage>
        <taxon>Bacteria</taxon>
        <taxon>Bacillati</taxon>
        <taxon>Actinomycetota</taxon>
        <taxon>Actinomycetes</taxon>
        <taxon>Propionibacteriales</taxon>
        <taxon>Propionibacteriaceae</taxon>
        <taxon>Microlunatus</taxon>
    </lineage>
</organism>
<comment type="caution">
    <text evidence="10">The sequence shown here is derived from an EMBL/GenBank/DDBJ whole genome shotgun (WGS) entry which is preliminary data.</text>
</comment>
<dbReference type="RefSeq" id="WP_210058324.1">
    <property type="nucleotide sequence ID" value="NZ_BAAAMH010000001.1"/>
</dbReference>
<evidence type="ECO:0000256" key="6">
    <source>
        <dbReference type="ARBA" id="ARBA00023136"/>
    </source>
</evidence>
<evidence type="ECO:0000256" key="4">
    <source>
        <dbReference type="ARBA" id="ARBA00022692"/>
    </source>
</evidence>
<feature type="transmembrane region" description="Helical" evidence="8">
    <location>
        <begin position="165"/>
        <end position="188"/>
    </location>
</feature>
<feature type="region of interest" description="Disordered" evidence="7">
    <location>
        <begin position="1"/>
        <end position="43"/>
    </location>
</feature>
<evidence type="ECO:0000256" key="8">
    <source>
        <dbReference type="SAM" id="Phobius"/>
    </source>
</evidence>
<dbReference type="InterPro" id="IPR051311">
    <property type="entry name" value="DedA_domain"/>
</dbReference>
<gene>
    <name evidence="10" type="ORF">JOF54_003592</name>
</gene>
<dbReference type="EMBL" id="JAGIOB010000001">
    <property type="protein sequence ID" value="MBP2418670.1"/>
    <property type="molecule type" value="Genomic_DNA"/>
</dbReference>
<feature type="transmembrane region" description="Helical" evidence="8">
    <location>
        <begin position="51"/>
        <end position="70"/>
    </location>
</feature>
<keyword evidence="3" id="KW-1003">Cell membrane</keyword>
<feature type="compositionally biased region" description="Acidic residues" evidence="7">
    <location>
        <begin position="21"/>
        <end position="30"/>
    </location>
</feature>
<keyword evidence="5 8" id="KW-1133">Transmembrane helix</keyword>
<dbReference type="Pfam" id="PF09335">
    <property type="entry name" value="VTT_dom"/>
    <property type="match status" value="1"/>
</dbReference>
<keyword evidence="11" id="KW-1185">Reference proteome</keyword>
<keyword evidence="6 8" id="KW-0472">Membrane</keyword>
<sequence length="260" mass="27740">MPEPERETAPPSPEPGAADAAEADATADGEETPREWWDDPRMPWKGRPGRADVGCWVAFSLTGLYALVLLPLRPVLLGANPYLLAALGGSRVSAVTIGALAATGVGFWPLGLLLGTVGAVKFDWIYWWAGRLWGRGLIEMVAGRSPRAARNADRAERLARRFGPAAIALGYVVPLLPGAVVYATVAAAGMSLRKFLLIDVLSAAVTRGLLIWLGWSIGAPAVHVVEVVAQYSWYLSIVLLVGVVVTSVRQARRRRAAVEG</sequence>
<evidence type="ECO:0000256" key="7">
    <source>
        <dbReference type="SAM" id="MobiDB-lite"/>
    </source>
</evidence>
<dbReference type="PANTHER" id="PTHR42709:SF6">
    <property type="entry name" value="UNDECAPRENYL PHOSPHATE TRANSPORTER A"/>
    <property type="match status" value="1"/>
</dbReference>
<dbReference type="Proteomes" id="UP000758168">
    <property type="component" value="Unassembled WGS sequence"/>
</dbReference>
<evidence type="ECO:0000256" key="3">
    <source>
        <dbReference type="ARBA" id="ARBA00022475"/>
    </source>
</evidence>
<feature type="domain" description="VTT" evidence="9">
    <location>
        <begin position="96"/>
        <end position="214"/>
    </location>
</feature>
<accession>A0ABS4ZD56</accession>
<evidence type="ECO:0000313" key="11">
    <source>
        <dbReference type="Proteomes" id="UP000758168"/>
    </source>
</evidence>
<feature type="transmembrane region" description="Helical" evidence="8">
    <location>
        <begin position="231"/>
        <end position="248"/>
    </location>
</feature>
<evidence type="ECO:0000256" key="1">
    <source>
        <dbReference type="ARBA" id="ARBA00004651"/>
    </source>
</evidence>
<dbReference type="PANTHER" id="PTHR42709">
    <property type="entry name" value="ALKALINE PHOSPHATASE LIKE PROTEIN"/>
    <property type="match status" value="1"/>
</dbReference>
<reference evidence="10 11" key="1">
    <citation type="submission" date="2021-03" db="EMBL/GenBank/DDBJ databases">
        <title>Sequencing the genomes of 1000 actinobacteria strains.</title>
        <authorList>
            <person name="Klenk H.-P."/>
        </authorList>
    </citation>
    <scope>NUCLEOTIDE SEQUENCE [LARGE SCALE GENOMIC DNA]</scope>
    <source>
        <strain evidence="10 11">DSM 12936</strain>
    </source>
</reference>